<reference evidence="2 3" key="1">
    <citation type="submission" date="2019-06" db="EMBL/GenBank/DDBJ databases">
        <authorList>
            <person name="Livingstone P."/>
            <person name="Whitworth D."/>
        </authorList>
    </citation>
    <scope>NUCLEOTIDE SEQUENCE [LARGE SCALE GENOMIC DNA]</scope>
    <source>
        <strain evidence="2 3">AM401</strain>
    </source>
</reference>
<feature type="compositionally biased region" description="Low complexity" evidence="1">
    <location>
        <begin position="262"/>
        <end position="277"/>
    </location>
</feature>
<organism evidence="2 3">
    <name type="scientific">Myxococcus llanfairpwllgwyngyllgogerychwyrndrobwllllantysiliogogogochensis</name>
    <dbReference type="NCBI Taxonomy" id="2590453"/>
    <lineage>
        <taxon>Bacteria</taxon>
        <taxon>Pseudomonadati</taxon>
        <taxon>Myxococcota</taxon>
        <taxon>Myxococcia</taxon>
        <taxon>Myxococcales</taxon>
        <taxon>Cystobacterineae</taxon>
        <taxon>Myxococcaceae</taxon>
        <taxon>Myxococcus</taxon>
    </lineage>
</organism>
<evidence type="ECO:0000313" key="2">
    <source>
        <dbReference type="EMBL" id="TQF10707.1"/>
    </source>
</evidence>
<dbReference type="RefSeq" id="WP_141647504.1">
    <property type="nucleotide sequence ID" value="NZ_VIFM01000234.1"/>
</dbReference>
<evidence type="ECO:0000256" key="1">
    <source>
        <dbReference type="SAM" id="MobiDB-lite"/>
    </source>
</evidence>
<sequence length="307" mass="33236">MHVTEDALRRFVDSLRKGAAGTESSPTVRDFAERAHKLDPRSLVREGTALLKQEEDAAIARVVLRTLRGLRGDIEEHGDHSEFADEASFVRRAVSTWEKRVDDGGEDVLLADNLESSLVAVVPSSNITPSEEKAWKVLVQSRRLATALTALVKKPVTPWFAELAAAYIGREVTHIAKSSRAESWQSKLDDVPVLLGLLPELGNPPIFTPRVLRAANLVVLCHKHAPTREALAAMGTLGASSAETEGAAHIKRRASVMAAARAANARRTTKTTPPARKTASRAKKAAPPVNQAARRKTTRSSTRPAPP</sequence>
<dbReference type="AlphaFoldDB" id="A0A540WPA1"/>
<protein>
    <submittedName>
        <fullName evidence="2">Uncharacterized protein</fullName>
    </submittedName>
</protein>
<accession>A0A540WPA1</accession>
<comment type="caution">
    <text evidence="2">The sequence shown here is derived from an EMBL/GenBank/DDBJ whole genome shotgun (WGS) entry which is preliminary data.</text>
</comment>
<feature type="region of interest" description="Disordered" evidence="1">
    <location>
        <begin position="262"/>
        <end position="307"/>
    </location>
</feature>
<gene>
    <name evidence="2" type="ORF">FJV41_37990</name>
</gene>
<name>A0A540WPA1_9BACT</name>
<keyword evidence="3" id="KW-1185">Reference proteome</keyword>
<evidence type="ECO:0000313" key="3">
    <source>
        <dbReference type="Proteomes" id="UP000315369"/>
    </source>
</evidence>
<dbReference type="EMBL" id="VIFM01000234">
    <property type="protein sequence ID" value="TQF10707.1"/>
    <property type="molecule type" value="Genomic_DNA"/>
</dbReference>
<dbReference type="Proteomes" id="UP000315369">
    <property type="component" value="Unassembled WGS sequence"/>
</dbReference>
<proteinExistence type="predicted"/>